<dbReference type="AlphaFoldDB" id="A0A6A7A0K2"/>
<evidence type="ECO:0000313" key="2">
    <source>
        <dbReference type="Proteomes" id="UP000799424"/>
    </source>
</evidence>
<dbReference type="Proteomes" id="UP000799424">
    <property type="component" value="Unassembled WGS sequence"/>
</dbReference>
<dbReference type="EMBL" id="MU006226">
    <property type="protein sequence ID" value="KAF2826418.1"/>
    <property type="molecule type" value="Genomic_DNA"/>
</dbReference>
<organism evidence="1 2">
    <name type="scientific">Ophiobolus disseminans</name>
    <dbReference type="NCBI Taxonomy" id="1469910"/>
    <lineage>
        <taxon>Eukaryota</taxon>
        <taxon>Fungi</taxon>
        <taxon>Dikarya</taxon>
        <taxon>Ascomycota</taxon>
        <taxon>Pezizomycotina</taxon>
        <taxon>Dothideomycetes</taxon>
        <taxon>Pleosporomycetidae</taxon>
        <taxon>Pleosporales</taxon>
        <taxon>Pleosporineae</taxon>
        <taxon>Phaeosphaeriaceae</taxon>
        <taxon>Ophiobolus</taxon>
    </lineage>
</organism>
<protein>
    <submittedName>
        <fullName evidence="1">Uncharacterized protein</fullName>
    </submittedName>
</protein>
<name>A0A6A7A0K2_9PLEO</name>
<gene>
    <name evidence="1" type="ORF">CC86DRAFT_29436</name>
</gene>
<evidence type="ECO:0000313" key="1">
    <source>
        <dbReference type="EMBL" id="KAF2826418.1"/>
    </source>
</evidence>
<reference evidence="1" key="1">
    <citation type="journal article" date="2020" name="Stud. Mycol.">
        <title>101 Dothideomycetes genomes: a test case for predicting lifestyles and emergence of pathogens.</title>
        <authorList>
            <person name="Haridas S."/>
            <person name="Albert R."/>
            <person name="Binder M."/>
            <person name="Bloem J."/>
            <person name="Labutti K."/>
            <person name="Salamov A."/>
            <person name="Andreopoulos B."/>
            <person name="Baker S."/>
            <person name="Barry K."/>
            <person name="Bills G."/>
            <person name="Bluhm B."/>
            <person name="Cannon C."/>
            <person name="Castanera R."/>
            <person name="Culley D."/>
            <person name="Daum C."/>
            <person name="Ezra D."/>
            <person name="Gonzalez J."/>
            <person name="Henrissat B."/>
            <person name="Kuo A."/>
            <person name="Liang C."/>
            <person name="Lipzen A."/>
            <person name="Lutzoni F."/>
            <person name="Magnuson J."/>
            <person name="Mondo S."/>
            <person name="Nolan M."/>
            <person name="Ohm R."/>
            <person name="Pangilinan J."/>
            <person name="Park H.-J."/>
            <person name="Ramirez L."/>
            <person name="Alfaro M."/>
            <person name="Sun H."/>
            <person name="Tritt A."/>
            <person name="Yoshinaga Y."/>
            <person name="Zwiers L.-H."/>
            <person name="Turgeon B."/>
            <person name="Goodwin S."/>
            <person name="Spatafora J."/>
            <person name="Crous P."/>
            <person name="Grigoriev I."/>
        </authorList>
    </citation>
    <scope>NUCLEOTIDE SEQUENCE</scope>
    <source>
        <strain evidence="1">CBS 113818</strain>
    </source>
</reference>
<proteinExistence type="predicted"/>
<sequence length="111" mass="12455">MPPHGRRHSMRYTRARGRISDRRNRSDLHLRVLPLGGDLVPCLVLCTLTFVDACPAPHVLQITGVIAIYSKQKTTACSFDISHPPDGAFYSLMLSTQPAFHHLHHQSSRCL</sequence>
<keyword evidence="2" id="KW-1185">Reference proteome</keyword>
<accession>A0A6A7A0K2</accession>